<protein>
    <submittedName>
        <fullName evidence="2">Homeodomain-like domain-containing protein</fullName>
    </submittedName>
</protein>
<evidence type="ECO:0000313" key="2">
    <source>
        <dbReference type="EMBL" id="SDR05195.1"/>
    </source>
</evidence>
<gene>
    <name evidence="2" type="ORF">SAMN04489764_3221</name>
</gene>
<keyword evidence="2" id="KW-0371">Homeobox</keyword>
<dbReference type="Gene3D" id="1.10.260.40">
    <property type="entry name" value="lambda repressor-like DNA-binding domains"/>
    <property type="match status" value="1"/>
</dbReference>
<feature type="domain" description="HTH cro/C1-type" evidence="1">
    <location>
        <begin position="6"/>
        <end position="34"/>
    </location>
</feature>
<dbReference type="InterPro" id="IPR001387">
    <property type="entry name" value="Cro/C1-type_HTH"/>
</dbReference>
<dbReference type="Pfam" id="PF13384">
    <property type="entry name" value="HTH_23"/>
    <property type="match status" value="1"/>
</dbReference>
<name>A0A1H1FWA1_9ACTN</name>
<evidence type="ECO:0000259" key="1">
    <source>
        <dbReference type="PROSITE" id="PS50943"/>
    </source>
</evidence>
<organism evidence="2 3">
    <name type="scientific">Thermostaphylospora chromogena</name>
    <dbReference type="NCBI Taxonomy" id="35622"/>
    <lineage>
        <taxon>Bacteria</taxon>
        <taxon>Bacillati</taxon>
        <taxon>Actinomycetota</taxon>
        <taxon>Actinomycetes</taxon>
        <taxon>Streptosporangiales</taxon>
        <taxon>Thermomonosporaceae</taxon>
        <taxon>Thermostaphylospora</taxon>
    </lineage>
</organism>
<dbReference type="SUPFAM" id="SSF47413">
    <property type="entry name" value="lambda repressor-like DNA-binding domains"/>
    <property type="match status" value="1"/>
</dbReference>
<reference evidence="2 3" key="1">
    <citation type="submission" date="2016-10" db="EMBL/GenBank/DDBJ databases">
        <authorList>
            <person name="de Groot N.N."/>
        </authorList>
    </citation>
    <scope>NUCLEOTIDE SEQUENCE [LARGE SCALE GENOMIC DNA]</scope>
    <source>
        <strain evidence="2 3">DSM 43794</strain>
    </source>
</reference>
<accession>A0A1H1FWA1</accession>
<keyword evidence="3" id="KW-1185">Reference proteome</keyword>
<dbReference type="InterPro" id="IPR010982">
    <property type="entry name" value="Lambda_DNA-bd_dom_sf"/>
</dbReference>
<dbReference type="RefSeq" id="WP_423229118.1">
    <property type="nucleotide sequence ID" value="NZ_FNKK01000002.1"/>
</dbReference>
<proteinExistence type="predicted"/>
<dbReference type="EMBL" id="FNKK01000002">
    <property type="protein sequence ID" value="SDR05195.1"/>
    <property type="molecule type" value="Genomic_DNA"/>
</dbReference>
<dbReference type="CDD" id="cd00093">
    <property type="entry name" value="HTH_XRE"/>
    <property type="match status" value="1"/>
</dbReference>
<dbReference type="AlphaFoldDB" id="A0A1H1FWA1"/>
<evidence type="ECO:0000313" key="3">
    <source>
        <dbReference type="Proteomes" id="UP000217103"/>
    </source>
</evidence>
<keyword evidence="2" id="KW-0238">DNA-binding</keyword>
<dbReference type="GO" id="GO:0003677">
    <property type="term" value="F:DNA binding"/>
    <property type="evidence" value="ECO:0007669"/>
    <property type="project" value="UniProtKB-KW"/>
</dbReference>
<dbReference type="Proteomes" id="UP000217103">
    <property type="component" value="Unassembled WGS sequence"/>
</dbReference>
<dbReference type="PROSITE" id="PS50943">
    <property type="entry name" value="HTH_CROC1"/>
    <property type="match status" value="1"/>
</dbReference>
<sequence length="54" mass="5897">MANERLRAALLEKGVSVTELAEAIGVDPKTVERWITKGRALSRLSGRTTTTRSV</sequence>